<keyword evidence="1" id="KW-0540">Nuclease</keyword>
<dbReference type="GO" id="GO:0004519">
    <property type="term" value="F:endonuclease activity"/>
    <property type="evidence" value="ECO:0007669"/>
    <property type="project" value="UniProtKB-KW"/>
</dbReference>
<dbReference type="Pfam" id="PF10117">
    <property type="entry name" value="McrBC"/>
    <property type="match status" value="1"/>
</dbReference>
<accession>A0A136PW98</accession>
<organism evidence="1 2">
    <name type="scientific">Micromonospora rosaria</name>
    <dbReference type="NCBI Taxonomy" id="47874"/>
    <lineage>
        <taxon>Bacteria</taxon>
        <taxon>Bacillati</taxon>
        <taxon>Actinomycetota</taxon>
        <taxon>Actinomycetes</taxon>
        <taxon>Micromonosporales</taxon>
        <taxon>Micromonosporaceae</taxon>
        <taxon>Micromonospora</taxon>
    </lineage>
</organism>
<keyword evidence="1" id="KW-0255">Endonuclease</keyword>
<gene>
    <name evidence="1" type="ORF">AWW66_07115</name>
</gene>
<reference evidence="1 2" key="1">
    <citation type="submission" date="2016-01" db="EMBL/GenBank/DDBJ databases">
        <title>Whole genome sequence and analysis of Micromonospora rosaria DSM 803, which can produce antibacterial substance rosamicin.</title>
        <authorList>
            <person name="Yang H."/>
            <person name="He X."/>
            <person name="Zhu D."/>
        </authorList>
    </citation>
    <scope>NUCLEOTIDE SEQUENCE [LARGE SCALE GENOMIC DNA]</scope>
    <source>
        <strain evidence="1 2">DSM 803</strain>
    </source>
</reference>
<dbReference type="PANTHER" id="PTHR38733:SF1">
    <property type="entry name" value="TYPE IV METHYL-DIRECTED RESTRICTION ENZYME ECOKMCRBC"/>
    <property type="match status" value="1"/>
</dbReference>
<keyword evidence="1" id="KW-0378">Hydrolase</keyword>
<proteinExistence type="predicted"/>
<dbReference type="PANTHER" id="PTHR38733">
    <property type="entry name" value="PROTEIN MCRC"/>
    <property type="match status" value="1"/>
</dbReference>
<name>A0A136PW98_9ACTN</name>
<dbReference type="OrthoDB" id="5148566at2"/>
<evidence type="ECO:0000313" key="2">
    <source>
        <dbReference type="Proteomes" id="UP000070620"/>
    </source>
</evidence>
<protein>
    <submittedName>
        <fullName evidence="1">Restriction endonuclease</fullName>
    </submittedName>
</protein>
<evidence type="ECO:0000313" key="1">
    <source>
        <dbReference type="EMBL" id="KXK62682.1"/>
    </source>
</evidence>
<dbReference type="AlphaFoldDB" id="A0A136PW98"/>
<dbReference type="RefSeq" id="WP_067361511.1">
    <property type="nucleotide sequence ID" value="NZ_JBIUBN010000031.1"/>
</dbReference>
<comment type="caution">
    <text evidence="1">The sequence shown here is derived from an EMBL/GenBank/DDBJ whole genome shotgun (WGS) entry which is preliminary data.</text>
</comment>
<keyword evidence="2" id="KW-1185">Reference proteome</keyword>
<sequence>MSEPPIALDELDTKGTRRRLDDGIAAALSSTRLVEVHPDGHGWWHLLPTGKVGAVRIGDLDVQVRPKTGITRLLFLLGYALDPGFRPEDVTATAEPDLWPALAESLIRQAERALAPGVLQGYVSVDEALPLVRGRIRFADQFTRRPGVLLPIEVRYDEYATDIAENQILRTALRRMATVPRLPAGARARITHLDGRLDGVHILPTGTPLPSWRPSRLNERYNAALRLAQITLRYQSAEPGPGDLTIAAFVVNMARVFEDFVTTALRDALAPYPGHTAAQYQDHLDIDRSIPIRPDVVHVVNRRPVAVFDAKYKLEGPSSRYPNADAYQMLAYCTALDLPTGWLIYAQGTAPSRRRIRHTGIDIVHHPLDLTAIPHQILTDLDNLARDAVLAQHRAITLR</sequence>
<dbReference type="EMBL" id="LRQV01000015">
    <property type="protein sequence ID" value="KXK62682.1"/>
    <property type="molecule type" value="Genomic_DNA"/>
</dbReference>
<dbReference type="InterPro" id="IPR019292">
    <property type="entry name" value="McrC"/>
</dbReference>
<dbReference type="Proteomes" id="UP000070620">
    <property type="component" value="Unassembled WGS sequence"/>
</dbReference>